<protein>
    <submittedName>
        <fullName evidence="1">Uncharacterized protein</fullName>
    </submittedName>
</protein>
<accession>A0A1M5QNE0</accession>
<name>A0A1M5QNE0_9BRAD</name>
<organism evidence="1 2">
    <name type="scientific">Bradyrhizobium erythrophlei</name>
    <dbReference type="NCBI Taxonomy" id="1437360"/>
    <lineage>
        <taxon>Bacteria</taxon>
        <taxon>Pseudomonadati</taxon>
        <taxon>Pseudomonadota</taxon>
        <taxon>Alphaproteobacteria</taxon>
        <taxon>Hyphomicrobiales</taxon>
        <taxon>Nitrobacteraceae</taxon>
        <taxon>Bradyrhizobium</taxon>
    </lineage>
</organism>
<evidence type="ECO:0000313" key="1">
    <source>
        <dbReference type="EMBL" id="SHH15572.1"/>
    </source>
</evidence>
<evidence type="ECO:0000313" key="2">
    <source>
        <dbReference type="Proteomes" id="UP000189796"/>
    </source>
</evidence>
<reference evidence="1 2" key="1">
    <citation type="submission" date="2016-11" db="EMBL/GenBank/DDBJ databases">
        <authorList>
            <person name="Jaros S."/>
            <person name="Januszkiewicz K."/>
            <person name="Wedrychowicz H."/>
        </authorList>
    </citation>
    <scope>NUCLEOTIDE SEQUENCE [LARGE SCALE GENOMIC DNA]</scope>
    <source>
        <strain evidence="1 2">GAS138</strain>
    </source>
</reference>
<sequence>MIEPRYSSTLRLGPHRFPDDFVGIGKRFHRERRARRAGCTTGECDVEGKEILHDVFTVDGTKCARLPRRILNSEETKAAIARGSLYCDRRTTFGKKVVRLIETAEKYEAEREAAIEQSGLPDAKASQWEAAYEIEKLAYEACDIEPQTMAGALIQARALTAYAEAEIEVGHYRGRAGQLVGLALAESLTRLSVV</sequence>
<gene>
    <name evidence="1" type="ORF">SAMN05443248_3890</name>
</gene>
<dbReference type="AlphaFoldDB" id="A0A1M5QNE0"/>
<dbReference type="Proteomes" id="UP000189796">
    <property type="component" value="Chromosome I"/>
</dbReference>
<proteinExistence type="predicted"/>
<dbReference type="EMBL" id="LT670817">
    <property type="protein sequence ID" value="SHH15572.1"/>
    <property type="molecule type" value="Genomic_DNA"/>
</dbReference>